<dbReference type="SMART" id="SM00228">
    <property type="entry name" value="PDZ"/>
    <property type="match status" value="1"/>
</dbReference>
<dbReference type="Proteomes" id="UP000694680">
    <property type="component" value="Chromosome 19"/>
</dbReference>
<protein>
    <submittedName>
        <fullName evidence="6">Rho GTPase-activating protein 23-like</fullName>
    </submittedName>
</protein>
<dbReference type="SUPFAM" id="SSF50156">
    <property type="entry name" value="PDZ domain-like"/>
    <property type="match status" value="1"/>
</dbReference>
<feature type="domain" description="PDZ" evidence="4">
    <location>
        <begin position="27"/>
        <end position="137"/>
    </location>
</feature>
<dbReference type="PROSITE" id="PS50106">
    <property type="entry name" value="PDZ"/>
    <property type="match status" value="1"/>
</dbReference>
<dbReference type="Gene3D" id="2.30.42.10">
    <property type="match status" value="1"/>
</dbReference>
<dbReference type="GO" id="GO:0005096">
    <property type="term" value="F:GTPase activator activity"/>
    <property type="evidence" value="ECO:0007669"/>
    <property type="project" value="UniProtKB-KW"/>
</dbReference>
<evidence type="ECO:0000256" key="2">
    <source>
        <dbReference type="SAM" id="MobiDB-lite"/>
    </source>
</evidence>
<evidence type="ECO:0000259" key="5">
    <source>
        <dbReference type="PROSITE" id="PS50238"/>
    </source>
</evidence>
<reference evidence="6" key="1">
    <citation type="submission" date="2020-06" db="EMBL/GenBank/DDBJ databases">
        <authorList>
            <consortium name="Wellcome Sanger Institute Data Sharing"/>
        </authorList>
    </citation>
    <scope>NUCLEOTIDE SEQUENCE [LARGE SCALE GENOMIC DNA]</scope>
</reference>
<dbReference type="Gene3D" id="2.30.29.30">
    <property type="entry name" value="Pleckstrin-homology domain (PH domain)/Phosphotyrosine-binding domain (PTB)"/>
    <property type="match status" value="1"/>
</dbReference>
<dbReference type="SUPFAM" id="SSF50729">
    <property type="entry name" value="PH domain-like"/>
    <property type="match status" value="1"/>
</dbReference>
<evidence type="ECO:0000259" key="3">
    <source>
        <dbReference type="PROSITE" id="PS50003"/>
    </source>
</evidence>
<dbReference type="Ensembl" id="ENSGWIT00000045780.1">
    <property type="protein sequence ID" value="ENSGWIP00000042179.1"/>
    <property type="gene ID" value="ENSGWIG00000021154.1"/>
</dbReference>
<dbReference type="PROSITE" id="PS50003">
    <property type="entry name" value="PH_DOMAIN"/>
    <property type="match status" value="1"/>
</dbReference>
<dbReference type="InterPro" id="IPR000198">
    <property type="entry name" value="RhoGAP_dom"/>
</dbReference>
<dbReference type="Pfam" id="PF00620">
    <property type="entry name" value="RhoGAP"/>
    <property type="match status" value="1"/>
</dbReference>
<accession>A0A8C5HCU9</accession>
<dbReference type="CDD" id="cd04395">
    <property type="entry name" value="RhoGAP_ARHGAP21"/>
    <property type="match status" value="1"/>
</dbReference>
<reference evidence="6" key="3">
    <citation type="submission" date="2025-09" db="UniProtKB">
        <authorList>
            <consortium name="Ensembl"/>
        </authorList>
    </citation>
    <scope>IDENTIFICATION</scope>
</reference>
<keyword evidence="1" id="KW-0343">GTPase activation</keyword>
<proteinExistence type="predicted"/>
<sequence length="1038" mass="116213">MVSAIENRRRPLSSGEVEGVSWQGPRTIFLQKNSQGFGFTLRHFIVYPPESTFHSLKDEENGNAHGKGCWRPRLEPMDTIFVKSVKEHGPAQQAGMCTGDRLVKVNGECILGKTYSQVIALIQNSENILELSIMPKDEDVLQLAYSQGAYLKGNEPYTGEAQNLPKPPPRAINALDFHFANHNAAIASATLPALRKSSLPASRHAHADAVCHQALSDWYYSQAEAAEHMSPRHHSISQDRLAGLGLGLALAPGSGSRSCSEGLLAAYAEYEHNYGRSVETLAKASALVSPSEPRENKAPHEHHHQTTIPSTSSAMLPNGRQSGQQVAEPQTRRVKDDQVVGYSPSFSHKTGLLLQQAHSFRESSYSGPHLNWIPSNRNSPVDRDRGMTPRPKSTPTLSSSEEEKLRLREDLEVVLRQKPPLGRRTHFLSLRHSHHTLPVETPEPPGLTSLAQHALDSLSSIPFIDEVTSPCTDQQSCFVPACSVVSSSQAPSLAILTSTHVSPTLCSISPFVRLHSQDCSSIKGRRSSYLLAITTERSKSCDEGLNTFREEGRVFSKLPKRVKSFFTDGSLESLRAQEEARSKRHSTSELGTITFSDVRKEGWLHYKQILTEKGKKVGGGIRPWKRAFSVLRSYSLFLYKDKREAVLHGAGAGPSQDEHPPISIRGCLIDIAYSETKRKHTLRLTTQDFCEYLLQAEDRDDMLAWIRVIRENSKTDNEVSVKLKVSPWISIGSITAQLLLQNSNAIDRFSLKSVYDNKALWGINIMKKTKKTGSPKAFGVRLEDCQPAVNHKFVPLVVEMCCGNVEATGLEYTGIYRVPGNNAMVSNLQEHLNKGMDINTAEERWQDLNVISSLLKSFFRKLPEPLFTDDKYNDFIEANRIEDTEERLKTMKKLIHDLPNHYYHTMKFLVGHLKKVADHAEKNKMEPRNLALVFGPTLVRTSEDNMTDMVTHMPDRYKIVETLILHSDWFFSDGELNEEKVQDKQDLQPVPNIDHLLSNIGKPGMPGEASGMRREKYCLKHHFIQSTAQSDHSRAINM</sequence>
<dbReference type="SMART" id="SM00233">
    <property type="entry name" value="PH"/>
    <property type="match status" value="1"/>
</dbReference>
<dbReference type="PANTHER" id="PTHR23175:SF5">
    <property type="entry name" value="RHO GTPASE-ACTIVATING PROTEIN 23"/>
    <property type="match status" value="1"/>
</dbReference>
<gene>
    <name evidence="6" type="primary">LOC114481167</name>
</gene>
<feature type="region of interest" description="Disordered" evidence="2">
    <location>
        <begin position="364"/>
        <end position="404"/>
    </location>
</feature>
<dbReference type="SMART" id="SM00324">
    <property type="entry name" value="RhoGAP"/>
    <property type="match status" value="1"/>
</dbReference>
<organism evidence="6 7">
    <name type="scientific">Gouania willdenowi</name>
    <name type="common">Blunt-snouted clingfish</name>
    <name type="synonym">Lepadogaster willdenowi</name>
    <dbReference type="NCBI Taxonomy" id="441366"/>
    <lineage>
        <taxon>Eukaryota</taxon>
        <taxon>Metazoa</taxon>
        <taxon>Chordata</taxon>
        <taxon>Craniata</taxon>
        <taxon>Vertebrata</taxon>
        <taxon>Euteleostomi</taxon>
        <taxon>Actinopterygii</taxon>
        <taxon>Neopterygii</taxon>
        <taxon>Teleostei</taxon>
        <taxon>Neoteleostei</taxon>
        <taxon>Acanthomorphata</taxon>
        <taxon>Ovalentaria</taxon>
        <taxon>Blenniimorphae</taxon>
        <taxon>Blenniiformes</taxon>
        <taxon>Gobiesocoidei</taxon>
        <taxon>Gobiesocidae</taxon>
        <taxon>Gobiesocinae</taxon>
        <taxon>Gouania</taxon>
    </lineage>
</organism>
<evidence type="ECO:0000259" key="4">
    <source>
        <dbReference type="PROSITE" id="PS50106"/>
    </source>
</evidence>
<dbReference type="FunFam" id="1.10.555.10:FF:000014">
    <property type="entry name" value="Rho GTPase activating protein 21"/>
    <property type="match status" value="1"/>
</dbReference>
<dbReference type="InterPro" id="IPR036034">
    <property type="entry name" value="PDZ_sf"/>
</dbReference>
<feature type="compositionally biased region" description="Polar residues" evidence="2">
    <location>
        <begin position="306"/>
        <end position="328"/>
    </location>
</feature>
<dbReference type="InterPro" id="IPR008936">
    <property type="entry name" value="Rho_GTPase_activation_prot"/>
</dbReference>
<dbReference type="InterPro" id="IPR011993">
    <property type="entry name" value="PH-like_dom_sf"/>
</dbReference>
<dbReference type="Pfam" id="PF00169">
    <property type="entry name" value="PH"/>
    <property type="match status" value="1"/>
</dbReference>
<feature type="domain" description="PH" evidence="3">
    <location>
        <begin position="597"/>
        <end position="714"/>
    </location>
</feature>
<dbReference type="AlphaFoldDB" id="A0A8C5HCU9"/>
<dbReference type="CDD" id="cd06756">
    <property type="entry name" value="PDZ_ARHGAP21_23-like"/>
    <property type="match status" value="1"/>
</dbReference>
<dbReference type="Pfam" id="PF17820">
    <property type="entry name" value="PDZ_6"/>
    <property type="match status" value="1"/>
</dbReference>
<dbReference type="PROSITE" id="PS50238">
    <property type="entry name" value="RHOGAP"/>
    <property type="match status" value="1"/>
</dbReference>
<dbReference type="InterPro" id="IPR001478">
    <property type="entry name" value="PDZ"/>
</dbReference>
<dbReference type="GO" id="GO:0007165">
    <property type="term" value="P:signal transduction"/>
    <property type="evidence" value="ECO:0007669"/>
    <property type="project" value="InterPro"/>
</dbReference>
<feature type="domain" description="Rho-GAP" evidence="5">
    <location>
        <begin position="780"/>
        <end position="971"/>
    </location>
</feature>
<dbReference type="PANTHER" id="PTHR23175">
    <property type="entry name" value="PDZ DOMAIN-CONTAINING PROTEIN"/>
    <property type="match status" value="1"/>
</dbReference>
<evidence type="ECO:0000256" key="1">
    <source>
        <dbReference type="ARBA" id="ARBA00022468"/>
    </source>
</evidence>
<dbReference type="InterPro" id="IPR001849">
    <property type="entry name" value="PH_domain"/>
</dbReference>
<feature type="region of interest" description="Disordered" evidence="2">
    <location>
        <begin position="285"/>
        <end position="335"/>
    </location>
</feature>
<name>A0A8C5HCU9_GOUWI</name>
<dbReference type="InterPro" id="IPR041489">
    <property type="entry name" value="PDZ_6"/>
</dbReference>
<evidence type="ECO:0000313" key="7">
    <source>
        <dbReference type="Proteomes" id="UP000694680"/>
    </source>
</evidence>
<reference evidence="6" key="2">
    <citation type="submission" date="2025-08" db="UniProtKB">
        <authorList>
            <consortium name="Ensembl"/>
        </authorList>
    </citation>
    <scope>IDENTIFICATION</scope>
</reference>
<dbReference type="SUPFAM" id="SSF48350">
    <property type="entry name" value="GTPase activation domain, GAP"/>
    <property type="match status" value="1"/>
</dbReference>
<dbReference type="Gene3D" id="1.10.555.10">
    <property type="entry name" value="Rho GTPase activation protein"/>
    <property type="match status" value="1"/>
</dbReference>
<evidence type="ECO:0000313" key="6">
    <source>
        <dbReference type="Ensembl" id="ENSGWIP00000042179.1"/>
    </source>
</evidence>
<dbReference type="FunFam" id="2.30.42.10:FF:000066">
    <property type="entry name" value="Rho GTPase activating protein 21"/>
    <property type="match status" value="1"/>
</dbReference>
<dbReference type="CDD" id="cd01253">
    <property type="entry name" value="PH_ARHGAP21-like"/>
    <property type="match status" value="1"/>
</dbReference>
<keyword evidence="7" id="KW-1185">Reference proteome</keyword>